<feature type="domain" description="Transposase IS116/IS110/IS902 C-terminal" evidence="3">
    <location>
        <begin position="196"/>
        <end position="279"/>
    </location>
</feature>
<evidence type="ECO:0000256" key="1">
    <source>
        <dbReference type="SAM" id="MobiDB-lite"/>
    </source>
</evidence>
<accession>A0A2A6RH80</accession>
<dbReference type="InterPro" id="IPR047650">
    <property type="entry name" value="Transpos_IS110"/>
</dbReference>
<sequence>MRMMYILGIDVAKQTFDATVQTATGIHHYQAFPNTPEGFAQLNTWLTQLGIRQVHACMEATNIYWEALSMWLYERGHTVSVVNPARIKGYAQVQMQRNKTDKLDSAIIASFCATHKPDAWQPMSEAQRQLRDLVRYRDDLLQTRLQQQHRLRDTTNAVVRQSLEALLTVIATQLEEVQEAIDKHIKAHKELRTNVQLLTSIVGIGQITAMKLVAEFAAIDQYDSARSAAADTGVTPSHDESGTSVRRRSRMSNMGNVNLRAALYWPAITAMTHCPSFKACAARLLANNKPNNVIIGAVMRKLVHIIYGVLKHQTPYDPAKVLGPSASTSC</sequence>
<dbReference type="Pfam" id="PF02371">
    <property type="entry name" value="Transposase_20"/>
    <property type="match status" value="1"/>
</dbReference>
<dbReference type="PANTHER" id="PTHR33055">
    <property type="entry name" value="TRANSPOSASE FOR INSERTION SEQUENCE ELEMENT IS1111A"/>
    <property type="match status" value="1"/>
</dbReference>
<protein>
    <submittedName>
        <fullName evidence="4">Uncharacterized protein</fullName>
    </submittedName>
</protein>
<reference evidence="5" key="1">
    <citation type="submission" date="2017-08" db="EMBL/GenBank/DDBJ databases">
        <authorList>
            <person name="Grouzdev D.S."/>
            <person name="Gaisin V.A."/>
            <person name="Rysina M.S."/>
            <person name="Gorlenko V.M."/>
        </authorList>
    </citation>
    <scope>NUCLEOTIDE SEQUENCE [LARGE SCALE GENOMIC DNA]</scope>
    <source>
        <strain evidence="5">Kir15-3F</strain>
    </source>
</reference>
<dbReference type="PANTHER" id="PTHR33055:SF3">
    <property type="entry name" value="PUTATIVE TRANSPOSASE FOR IS117-RELATED"/>
    <property type="match status" value="1"/>
</dbReference>
<gene>
    <name evidence="4" type="ORF">CJ255_14660</name>
</gene>
<name>A0A2A6RH80_9CHLR</name>
<evidence type="ECO:0000313" key="5">
    <source>
        <dbReference type="Proteomes" id="UP000220527"/>
    </source>
</evidence>
<dbReference type="AlphaFoldDB" id="A0A2A6RH80"/>
<feature type="region of interest" description="Disordered" evidence="1">
    <location>
        <begin position="228"/>
        <end position="249"/>
    </location>
</feature>
<keyword evidence="5" id="KW-1185">Reference proteome</keyword>
<dbReference type="EMBL" id="NQWI01000075">
    <property type="protein sequence ID" value="PDW02301.1"/>
    <property type="molecule type" value="Genomic_DNA"/>
</dbReference>
<evidence type="ECO:0000259" key="3">
    <source>
        <dbReference type="Pfam" id="PF02371"/>
    </source>
</evidence>
<comment type="caution">
    <text evidence="4">The sequence shown here is derived from an EMBL/GenBank/DDBJ whole genome shotgun (WGS) entry which is preliminary data.</text>
</comment>
<dbReference type="Pfam" id="PF01548">
    <property type="entry name" value="DEDD_Tnp_IS110"/>
    <property type="match status" value="1"/>
</dbReference>
<dbReference type="InterPro" id="IPR003346">
    <property type="entry name" value="Transposase_20"/>
</dbReference>
<dbReference type="GO" id="GO:0003677">
    <property type="term" value="F:DNA binding"/>
    <property type="evidence" value="ECO:0007669"/>
    <property type="project" value="InterPro"/>
</dbReference>
<dbReference type="NCBIfam" id="NF033542">
    <property type="entry name" value="transpos_IS110"/>
    <property type="match status" value="1"/>
</dbReference>
<dbReference type="Proteomes" id="UP000220527">
    <property type="component" value="Unassembled WGS sequence"/>
</dbReference>
<dbReference type="GO" id="GO:0004803">
    <property type="term" value="F:transposase activity"/>
    <property type="evidence" value="ECO:0007669"/>
    <property type="project" value="InterPro"/>
</dbReference>
<feature type="domain" description="Transposase IS110-like N-terminal" evidence="2">
    <location>
        <begin position="7"/>
        <end position="154"/>
    </location>
</feature>
<organism evidence="4 5">
    <name type="scientific">Candidatus Viridilinea mediisalina</name>
    <dbReference type="NCBI Taxonomy" id="2024553"/>
    <lineage>
        <taxon>Bacteria</taxon>
        <taxon>Bacillati</taxon>
        <taxon>Chloroflexota</taxon>
        <taxon>Chloroflexia</taxon>
        <taxon>Chloroflexales</taxon>
        <taxon>Chloroflexineae</taxon>
        <taxon>Oscillochloridaceae</taxon>
        <taxon>Candidatus Viridilinea</taxon>
    </lineage>
</organism>
<proteinExistence type="predicted"/>
<dbReference type="InterPro" id="IPR002525">
    <property type="entry name" value="Transp_IS110-like_N"/>
</dbReference>
<dbReference type="OrthoDB" id="1523051at2"/>
<evidence type="ECO:0000313" key="4">
    <source>
        <dbReference type="EMBL" id="PDW02301.1"/>
    </source>
</evidence>
<dbReference type="GO" id="GO:0006313">
    <property type="term" value="P:DNA transposition"/>
    <property type="evidence" value="ECO:0007669"/>
    <property type="project" value="InterPro"/>
</dbReference>
<evidence type="ECO:0000259" key="2">
    <source>
        <dbReference type="Pfam" id="PF01548"/>
    </source>
</evidence>